<accession>A0ABQ9VX93</accession>
<dbReference type="InterPro" id="IPR045864">
    <property type="entry name" value="aa-tRNA-synth_II/BPL/LPL"/>
</dbReference>
<keyword evidence="6" id="KW-1185">Reference proteome</keyword>
<evidence type="ECO:0000256" key="1">
    <source>
        <dbReference type="ARBA" id="ARBA00022598"/>
    </source>
</evidence>
<feature type="domain" description="Aminoacyl-tRNA synthetase class II (D/K/N)" evidence="4">
    <location>
        <begin position="1"/>
        <end position="153"/>
    </location>
</feature>
<keyword evidence="2" id="KW-0547">Nucleotide-binding</keyword>
<evidence type="ECO:0000256" key="2">
    <source>
        <dbReference type="ARBA" id="ARBA00022741"/>
    </source>
</evidence>
<protein>
    <submittedName>
        <fullName evidence="5">Lysine--tRNA ligase</fullName>
    </submittedName>
</protein>
<evidence type="ECO:0000256" key="3">
    <source>
        <dbReference type="ARBA" id="ARBA00022840"/>
    </source>
</evidence>
<keyword evidence="3" id="KW-0067">ATP-binding</keyword>
<dbReference type="Pfam" id="PF00152">
    <property type="entry name" value="tRNA-synt_2"/>
    <property type="match status" value="1"/>
</dbReference>
<dbReference type="GO" id="GO:0016874">
    <property type="term" value="F:ligase activity"/>
    <property type="evidence" value="ECO:0007669"/>
    <property type="project" value="UniProtKB-KW"/>
</dbReference>
<evidence type="ECO:0000313" key="6">
    <source>
        <dbReference type="Proteomes" id="UP001266305"/>
    </source>
</evidence>
<dbReference type="SUPFAM" id="SSF55681">
    <property type="entry name" value="Class II aaRS and biotin synthetases"/>
    <property type="match status" value="1"/>
</dbReference>
<dbReference type="InterPro" id="IPR004364">
    <property type="entry name" value="Aa-tRNA-synt_II"/>
</dbReference>
<keyword evidence="1 5" id="KW-0436">Ligase</keyword>
<organism evidence="5 6">
    <name type="scientific">Saguinus oedipus</name>
    <name type="common">Cotton-top tamarin</name>
    <name type="synonym">Oedipomidas oedipus</name>
    <dbReference type="NCBI Taxonomy" id="9490"/>
    <lineage>
        <taxon>Eukaryota</taxon>
        <taxon>Metazoa</taxon>
        <taxon>Chordata</taxon>
        <taxon>Craniata</taxon>
        <taxon>Vertebrata</taxon>
        <taxon>Euteleostomi</taxon>
        <taxon>Mammalia</taxon>
        <taxon>Eutheria</taxon>
        <taxon>Euarchontoglires</taxon>
        <taxon>Primates</taxon>
        <taxon>Haplorrhini</taxon>
        <taxon>Platyrrhini</taxon>
        <taxon>Cebidae</taxon>
        <taxon>Callitrichinae</taxon>
        <taxon>Saguinus</taxon>
    </lineage>
</organism>
<dbReference type="Gene3D" id="3.30.930.10">
    <property type="entry name" value="Bira Bifunctional Protein, Domain 2"/>
    <property type="match status" value="1"/>
</dbReference>
<dbReference type="PANTHER" id="PTHR42918">
    <property type="entry name" value="LYSYL-TRNA SYNTHETASE"/>
    <property type="match status" value="1"/>
</dbReference>
<name>A0ABQ9VX93_SAGOE</name>
<evidence type="ECO:0000259" key="4">
    <source>
        <dbReference type="Pfam" id="PF00152"/>
    </source>
</evidence>
<dbReference type="PANTHER" id="PTHR42918:SF9">
    <property type="entry name" value="LYSINE--TRNA LIGASE"/>
    <property type="match status" value="1"/>
</dbReference>
<comment type="caution">
    <text evidence="5">The sequence shown here is derived from an EMBL/GenBank/DDBJ whole genome shotgun (WGS) entry which is preliminary data.</text>
</comment>
<gene>
    <name evidence="5" type="primary">KARS1_1</name>
    <name evidence="5" type="ORF">P7K49_012509</name>
</gene>
<proteinExistence type="predicted"/>
<evidence type="ECO:0000313" key="5">
    <source>
        <dbReference type="EMBL" id="KAK2112762.1"/>
    </source>
</evidence>
<reference evidence="5 6" key="1">
    <citation type="submission" date="2023-05" db="EMBL/GenBank/DDBJ databases">
        <title>B98-5 Cell Line De Novo Hybrid Assembly: An Optical Mapping Approach.</title>
        <authorList>
            <person name="Kananen K."/>
            <person name="Auerbach J.A."/>
            <person name="Kautto E."/>
            <person name="Blachly J.S."/>
        </authorList>
    </citation>
    <scope>NUCLEOTIDE SEQUENCE [LARGE SCALE GENOMIC DNA]</scope>
    <source>
        <strain evidence="5">B95-8</strain>
        <tissue evidence="5">Cell line</tissue>
    </source>
</reference>
<feature type="non-terminal residue" evidence="5">
    <location>
        <position position="156"/>
    </location>
</feature>
<dbReference type="Proteomes" id="UP001266305">
    <property type="component" value="Unassembled WGS sequence"/>
</dbReference>
<dbReference type="EMBL" id="JASSZA010000005">
    <property type="protein sequence ID" value="KAK2112762.1"/>
    <property type="molecule type" value="Genomic_DNA"/>
</dbReference>
<sequence>MAYADYHNLTEITEKMVSGMVKHITGSYKVNYDTDFIPPFQRISMVEELEEAPGVMLPETNLFETDETHKILNNICVAEAIEYPPPWTTARLLDKLVGKFLEIMSPMAKWHCSKEYLTEHLELLVMKKETCNAYTELNEPLPQQQLFEGQAKAKAT</sequence>